<feature type="transmembrane region" description="Helical" evidence="6">
    <location>
        <begin position="106"/>
        <end position="127"/>
    </location>
</feature>
<dbReference type="RefSeq" id="WP_014762502.1">
    <property type="nucleotide sequence ID" value="NC_018000.1"/>
</dbReference>
<accession>I3X365</accession>
<feature type="domain" description="Major facilitator superfamily (MFS) profile" evidence="7">
    <location>
        <begin position="1"/>
        <end position="407"/>
    </location>
</feature>
<dbReference type="HOGENOM" id="CLU_001265_5_1_5"/>
<keyword evidence="2" id="KW-1003">Cell membrane</keyword>
<dbReference type="Gene3D" id="1.20.1250.20">
    <property type="entry name" value="MFS general substrate transporter like domains"/>
    <property type="match status" value="2"/>
</dbReference>
<dbReference type="Pfam" id="PF07690">
    <property type="entry name" value="MFS_1"/>
    <property type="match status" value="1"/>
</dbReference>
<dbReference type="STRING" id="1185652.USDA257_c17330"/>
<keyword evidence="5 6" id="KW-0472">Membrane</keyword>
<proteinExistence type="predicted"/>
<feature type="transmembrane region" description="Helical" evidence="6">
    <location>
        <begin position="264"/>
        <end position="281"/>
    </location>
</feature>
<evidence type="ECO:0000256" key="2">
    <source>
        <dbReference type="ARBA" id="ARBA00022475"/>
    </source>
</evidence>
<dbReference type="EMBL" id="CP003563">
    <property type="protein sequence ID" value="AFL50321.1"/>
    <property type="molecule type" value="Genomic_DNA"/>
</dbReference>
<sequence>MKNVKLDTGADQWRALALCFSVTLAIFIPYVGYATQIPAMMQDLGMTYTMVGTLASASALAGGIVVAFAGVLVDRWGAKNVTVLGLAINVLGQIAFAYAPTYETMLLARLLQGAGIPLLFLGPYTLAMRWAESSDRLGIFMGTMLATDGIGTVAALYGYAIILQDYGWRSGSLIGAAILVFATVVAFAMLKEPPDYRQSNVTRAASFAETMANYVGVVSHRNVIIAALFLTGVWGTYSIAIYWVPTILMEENGWTEQASGIVGSLYPLVGMICAVGFGLISDRVGRRKPLILISGIGMTASFVGAAFALWSQQYWLLATMLPISGLFAYGGLPLAYCLAADSVGVALAATANGFIMGVGFIVGGVLYPLVLGYVKDATSLYTVGFIAAAASLILLNVAAVLAARDAKTSSAETANAIA</sequence>
<dbReference type="eggNOG" id="COG2814">
    <property type="taxonomic scope" value="Bacteria"/>
</dbReference>
<evidence type="ECO:0000313" key="9">
    <source>
        <dbReference type="Proteomes" id="UP000006180"/>
    </source>
</evidence>
<feature type="transmembrane region" description="Helical" evidence="6">
    <location>
        <begin position="223"/>
        <end position="244"/>
    </location>
</feature>
<protein>
    <submittedName>
        <fullName evidence="8">Putative major facilitator superfamily (MFS) transporter</fullName>
    </submittedName>
</protein>
<gene>
    <name evidence="8" type="ORF">USDA257_c17330</name>
</gene>
<dbReference type="PANTHER" id="PTHR43124">
    <property type="entry name" value="PURINE EFFLUX PUMP PBUE"/>
    <property type="match status" value="1"/>
</dbReference>
<dbReference type="PANTHER" id="PTHR43124:SF3">
    <property type="entry name" value="CHLORAMPHENICOL EFFLUX PUMP RV0191"/>
    <property type="match status" value="1"/>
</dbReference>
<dbReference type="PATRIC" id="fig|1185652.3.peg.1795"/>
<keyword evidence="4 6" id="KW-1133">Transmembrane helix</keyword>
<evidence type="ECO:0000259" key="7">
    <source>
        <dbReference type="PROSITE" id="PS50850"/>
    </source>
</evidence>
<dbReference type="SUPFAM" id="SSF103473">
    <property type="entry name" value="MFS general substrate transporter"/>
    <property type="match status" value="1"/>
</dbReference>
<dbReference type="AlphaFoldDB" id="I3X365"/>
<evidence type="ECO:0000256" key="1">
    <source>
        <dbReference type="ARBA" id="ARBA00004651"/>
    </source>
</evidence>
<feature type="transmembrane region" description="Helical" evidence="6">
    <location>
        <begin position="139"/>
        <end position="162"/>
    </location>
</feature>
<feature type="transmembrane region" description="Helical" evidence="6">
    <location>
        <begin position="53"/>
        <end position="73"/>
    </location>
</feature>
<name>I3X365_SINF2</name>
<feature type="transmembrane region" description="Helical" evidence="6">
    <location>
        <begin position="168"/>
        <end position="190"/>
    </location>
</feature>
<dbReference type="InterPro" id="IPR036259">
    <property type="entry name" value="MFS_trans_sf"/>
</dbReference>
<dbReference type="PROSITE" id="PS50850">
    <property type="entry name" value="MFS"/>
    <property type="match status" value="1"/>
</dbReference>
<evidence type="ECO:0000313" key="8">
    <source>
        <dbReference type="EMBL" id="AFL50321.1"/>
    </source>
</evidence>
<feature type="transmembrane region" description="Helical" evidence="6">
    <location>
        <begin position="290"/>
        <end position="310"/>
    </location>
</feature>
<reference evidence="8 9" key="1">
    <citation type="journal article" date="2012" name="J. Bacteriol.">
        <title>Complete genome sequence of the broad-host-range strain Sinorhizobium fredii USDA257.</title>
        <authorList>
            <person name="Schuldes J."/>
            <person name="Rodriguez Orbegoso M."/>
            <person name="Schmeisser C."/>
            <person name="Krishnan H.B."/>
            <person name="Daniel R."/>
            <person name="Streit W.R."/>
        </authorList>
    </citation>
    <scope>NUCLEOTIDE SEQUENCE [LARGE SCALE GENOMIC DNA]</scope>
    <source>
        <strain evidence="8 9">USDA 257</strain>
    </source>
</reference>
<dbReference type="InterPro" id="IPR011701">
    <property type="entry name" value="MFS"/>
</dbReference>
<organism evidence="8 9">
    <name type="scientific">Sinorhizobium fredii (strain USDA 257)</name>
    <dbReference type="NCBI Taxonomy" id="1185652"/>
    <lineage>
        <taxon>Bacteria</taxon>
        <taxon>Pseudomonadati</taxon>
        <taxon>Pseudomonadota</taxon>
        <taxon>Alphaproteobacteria</taxon>
        <taxon>Hyphomicrobiales</taxon>
        <taxon>Rhizobiaceae</taxon>
        <taxon>Sinorhizobium/Ensifer group</taxon>
        <taxon>Sinorhizobium</taxon>
    </lineage>
</organism>
<feature type="transmembrane region" description="Helical" evidence="6">
    <location>
        <begin position="12"/>
        <end position="33"/>
    </location>
</feature>
<dbReference type="KEGG" id="sfd:USDA257_c17330"/>
<feature type="transmembrane region" description="Helical" evidence="6">
    <location>
        <begin position="351"/>
        <end position="374"/>
    </location>
</feature>
<comment type="subcellular location">
    <subcellularLocation>
        <location evidence="1">Cell membrane</location>
        <topology evidence="1">Multi-pass membrane protein</topology>
    </subcellularLocation>
</comment>
<feature type="transmembrane region" description="Helical" evidence="6">
    <location>
        <begin position="380"/>
        <end position="403"/>
    </location>
</feature>
<dbReference type="Proteomes" id="UP000006180">
    <property type="component" value="Chromosome"/>
</dbReference>
<feature type="transmembrane region" description="Helical" evidence="6">
    <location>
        <begin position="80"/>
        <end position="100"/>
    </location>
</feature>
<evidence type="ECO:0000256" key="5">
    <source>
        <dbReference type="ARBA" id="ARBA00023136"/>
    </source>
</evidence>
<dbReference type="InterPro" id="IPR020846">
    <property type="entry name" value="MFS_dom"/>
</dbReference>
<evidence type="ECO:0000256" key="4">
    <source>
        <dbReference type="ARBA" id="ARBA00022989"/>
    </source>
</evidence>
<dbReference type="GO" id="GO:0022857">
    <property type="term" value="F:transmembrane transporter activity"/>
    <property type="evidence" value="ECO:0007669"/>
    <property type="project" value="InterPro"/>
</dbReference>
<keyword evidence="3 6" id="KW-0812">Transmembrane</keyword>
<dbReference type="InterPro" id="IPR050189">
    <property type="entry name" value="MFS_Efflux_Transporters"/>
</dbReference>
<evidence type="ECO:0000256" key="6">
    <source>
        <dbReference type="SAM" id="Phobius"/>
    </source>
</evidence>
<feature type="transmembrane region" description="Helical" evidence="6">
    <location>
        <begin position="316"/>
        <end position="339"/>
    </location>
</feature>
<dbReference type="GO" id="GO:0005886">
    <property type="term" value="C:plasma membrane"/>
    <property type="evidence" value="ECO:0007669"/>
    <property type="project" value="UniProtKB-SubCell"/>
</dbReference>
<evidence type="ECO:0000256" key="3">
    <source>
        <dbReference type="ARBA" id="ARBA00022692"/>
    </source>
</evidence>